<dbReference type="RefSeq" id="WP_070993526.1">
    <property type="nucleotide sequence ID" value="NZ_CBCSHD010000023.1"/>
</dbReference>
<dbReference type="AlphaFoldDB" id="A0A1S1MXV0"/>
<gene>
    <name evidence="1" type="ORF">BIW53_18580</name>
</gene>
<sequence length="85" mass="9920">MAKIEIPSHLRKKLGAEMKMDVHWVDVKLRNGEVYKRLVVRGDRYITGKDNDPNGEGDLPFNSADIEDIRRQSIVPYWLYSLFKS</sequence>
<comment type="caution">
    <text evidence="1">The sequence shown here is derived from an EMBL/GenBank/DDBJ whole genome shotgun (WGS) entry which is preliminary data.</text>
</comment>
<dbReference type="Proteomes" id="UP000180253">
    <property type="component" value="Unassembled WGS sequence"/>
</dbReference>
<reference evidence="1 2" key="1">
    <citation type="submission" date="2016-10" db="EMBL/GenBank/DDBJ databases">
        <title>Pseudoalteromonas amylolytica sp. nov., isolated from the surface seawater.</title>
        <authorList>
            <person name="Wu Y.-H."/>
            <person name="Cheng H."/>
            <person name="Jin X.-B."/>
            <person name="Wang C.-S."/>
            <person name="Xu X.-W."/>
        </authorList>
    </citation>
    <scope>NUCLEOTIDE SEQUENCE [LARGE SCALE GENOMIC DNA]</scope>
    <source>
        <strain evidence="1 2">JCM 12483</strain>
    </source>
</reference>
<name>A0A1S1MXV0_9GAMM</name>
<evidence type="ECO:0000313" key="2">
    <source>
        <dbReference type="Proteomes" id="UP000180253"/>
    </source>
</evidence>
<accession>A0A1S1MXV0</accession>
<dbReference type="OrthoDB" id="9156048at2"/>
<proteinExistence type="predicted"/>
<dbReference type="EMBL" id="MNAN01000036">
    <property type="protein sequence ID" value="OHU93745.1"/>
    <property type="molecule type" value="Genomic_DNA"/>
</dbReference>
<organism evidence="1 2">
    <name type="scientific">Pseudoalteromonas byunsanensis</name>
    <dbReference type="NCBI Taxonomy" id="327939"/>
    <lineage>
        <taxon>Bacteria</taxon>
        <taxon>Pseudomonadati</taxon>
        <taxon>Pseudomonadota</taxon>
        <taxon>Gammaproteobacteria</taxon>
        <taxon>Alteromonadales</taxon>
        <taxon>Pseudoalteromonadaceae</taxon>
        <taxon>Pseudoalteromonas</taxon>
    </lineage>
</organism>
<keyword evidence="2" id="KW-1185">Reference proteome</keyword>
<protein>
    <submittedName>
        <fullName evidence="1">Uncharacterized protein</fullName>
    </submittedName>
</protein>
<evidence type="ECO:0000313" key="1">
    <source>
        <dbReference type="EMBL" id="OHU93745.1"/>
    </source>
</evidence>